<dbReference type="AlphaFoldDB" id="A0A9D9H4W7"/>
<dbReference type="EMBL" id="JADIMP010000035">
    <property type="protein sequence ID" value="MBO8441195.1"/>
    <property type="molecule type" value="Genomic_DNA"/>
</dbReference>
<comment type="similarity">
    <text evidence="1 2">Belongs to the universal stress protein A family.</text>
</comment>
<dbReference type="Proteomes" id="UP000823614">
    <property type="component" value="Unassembled WGS sequence"/>
</dbReference>
<keyword evidence="2" id="KW-0963">Cytoplasm</keyword>
<proteinExistence type="inferred from homology"/>
<evidence type="ECO:0000313" key="4">
    <source>
        <dbReference type="EMBL" id="MBO8441195.1"/>
    </source>
</evidence>
<comment type="subcellular location">
    <subcellularLocation>
        <location evidence="2">Cytoplasm</location>
    </subcellularLocation>
</comment>
<sequence>MLKNYKNILVALDGSKITDRVLDKAIDAAKRNQTHLDILNVLELKQFSDTYGNAISSDIIYNLVEDTRKQLANYKTRSENAGLTDVSVHIRFGNPKTVIAQEFPKDHNNNLIIIGQTGLNALERFMIGSVTSYVNRTAQCDVLIIK</sequence>
<evidence type="ECO:0000313" key="5">
    <source>
        <dbReference type="Proteomes" id="UP000823614"/>
    </source>
</evidence>
<evidence type="ECO:0000256" key="2">
    <source>
        <dbReference type="PIRNR" id="PIRNR006276"/>
    </source>
</evidence>
<dbReference type="GO" id="GO:0005737">
    <property type="term" value="C:cytoplasm"/>
    <property type="evidence" value="ECO:0007669"/>
    <property type="project" value="UniProtKB-SubCell"/>
</dbReference>
<feature type="domain" description="UspA" evidence="3">
    <location>
        <begin position="5"/>
        <end position="146"/>
    </location>
</feature>
<dbReference type="InterPro" id="IPR006015">
    <property type="entry name" value="Universal_stress_UspA"/>
</dbReference>
<dbReference type="PRINTS" id="PR01438">
    <property type="entry name" value="UNVRSLSTRESS"/>
</dbReference>
<gene>
    <name evidence="4" type="ORF">IAA89_01900</name>
</gene>
<dbReference type="PANTHER" id="PTHR46268:SF6">
    <property type="entry name" value="UNIVERSAL STRESS PROTEIN UP12"/>
    <property type="match status" value="1"/>
</dbReference>
<dbReference type="CDD" id="cd00293">
    <property type="entry name" value="USP-like"/>
    <property type="match status" value="1"/>
</dbReference>
<accession>A0A9D9H4W7</accession>
<dbReference type="Gene3D" id="3.40.50.620">
    <property type="entry name" value="HUPs"/>
    <property type="match status" value="1"/>
</dbReference>
<dbReference type="SUPFAM" id="SSF52402">
    <property type="entry name" value="Adenine nucleotide alpha hydrolases-like"/>
    <property type="match status" value="1"/>
</dbReference>
<dbReference type="PANTHER" id="PTHR46268">
    <property type="entry name" value="STRESS RESPONSE PROTEIN NHAX"/>
    <property type="match status" value="1"/>
</dbReference>
<name>A0A9D9H4W7_9LACO</name>
<dbReference type="InterPro" id="IPR014729">
    <property type="entry name" value="Rossmann-like_a/b/a_fold"/>
</dbReference>
<evidence type="ECO:0000256" key="1">
    <source>
        <dbReference type="ARBA" id="ARBA00008791"/>
    </source>
</evidence>
<protein>
    <recommendedName>
        <fullName evidence="2">Universal stress protein</fullName>
    </recommendedName>
</protein>
<comment type="caution">
    <text evidence="4">The sequence shown here is derived from an EMBL/GenBank/DDBJ whole genome shotgun (WGS) entry which is preliminary data.</text>
</comment>
<reference evidence="4" key="1">
    <citation type="submission" date="2020-10" db="EMBL/GenBank/DDBJ databases">
        <authorList>
            <person name="Gilroy R."/>
        </authorList>
    </citation>
    <scope>NUCLEOTIDE SEQUENCE</scope>
    <source>
        <strain evidence="4">C6-149</strain>
    </source>
</reference>
<organism evidence="4 5">
    <name type="scientific">Candidatus Gallilactobacillus intestinavium</name>
    <dbReference type="NCBI Taxonomy" id="2840838"/>
    <lineage>
        <taxon>Bacteria</taxon>
        <taxon>Bacillati</taxon>
        <taxon>Bacillota</taxon>
        <taxon>Bacilli</taxon>
        <taxon>Lactobacillales</taxon>
        <taxon>Lactobacillaceae</taxon>
        <taxon>Lactobacillaceae incertae sedis</taxon>
        <taxon>Candidatus Gallilactobacillus</taxon>
    </lineage>
</organism>
<dbReference type="PIRSF" id="PIRSF006276">
    <property type="entry name" value="UspA"/>
    <property type="match status" value="1"/>
</dbReference>
<reference evidence="4" key="2">
    <citation type="journal article" date="2021" name="PeerJ">
        <title>Extensive microbial diversity within the chicken gut microbiome revealed by metagenomics and culture.</title>
        <authorList>
            <person name="Gilroy R."/>
            <person name="Ravi A."/>
            <person name="Getino M."/>
            <person name="Pursley I."/>
            <person name="Horton D.L."/>
            <person name="Alikhan N.F."/>
            <person name="Baker D."/>
            <person name="Gharbi K."/>
            <person name="Hall N."/>
            <person name="Watson M."/>
            <person name="Adriaenssens E.M."/>
            <person name="Foster-Nyarko E."/>
            <person name="Jarju S."/>
            <person name="Secka A."/>
            <person name="Antonio M."/>
            <person name="Oren A."/>
            <person name="Chaudhuri R.R."/>
            <person name="La Ragione R."/>
            <person name="Hildebrand F."/>
            <person name="Pallen M.J."/>
        </authorList>
    </citation>
    <scope>NUCLEOTIDE SEQUENCE</scope>
    <source>
        <strain evidence="4">C6-149</strain>
    </source>
</reference>
<dbReference type="InterPro" id="IPR006016">
    <property type="entry name" value="UspA"/>
</dbReference>
<evidence type="ECO:0000259" key="3">
    <source>
        <dbReference type="Pfam" id="PF00582"/>
    </source>
</evidence>
<dbReference type="Pfam" id="PF00582">
    <property type="entry name" value="Usp"/>
    <property type="match status" value="1"/>
</dbReference>